<dbReference type="Proteomes" id="UP000008225">
    <property type="component" value="Chromosome 10"/>
</dbReference>
<keyword evidence="4" id="KW-0770">Synapse</keyword>
<dbReference type="GO" id="GO:0045211">
    <property type="term" value="C:postsynaptic membrane"/>
    <property type="evidence" value="ECO:0007669"/>
    <property type="project" value="InterPro"/>
</dbReference>
<accession>A0A8I3W194</accession>
<dbReference type="PANTHER" id="PTHR18945">
    <property type="entry name" value="NEUROTRANSMITTER GATED ION CHANNEL"/>
    <property type="match status" value="1"/>
</dbReference>
<keyword evidence="5" id="KW-0406">Ion transport</keyword>
<evidence type="ECO:0000256" key="1">
    <source>
        <dbReference type="ARBA" id="ARBA00022448"/>
    </source>
</evidence>
<evidence type="ECO:0000256" key="7">
    <source>
        <dbReference type="ARBA" id="ARBA00023170"/>
    </source>
</evidence>
<dbReference type="Ensembl" id="ENSCJAT00000123991.1">
    <property type="protein sequence ID" value="ENSCJAP00000079221.1"/>
    <property type="gene ID" value="ENSCJAG00000010457.5"/>
</dbReference>
<keyword evidence="1" id="KW-0813">Transport</keyword>
<dbReference type="InterPro" id="IPR036734">
    <property type="entry name" value="Neur_chan_lig-bd_sf"/>
</dbReference>
<evidence type="ECO:0000313" key="14">
    <source>
        <dbReference type="Ensembl" id="ENSCJAP00000079221.1"/>
    </source>
</evidence>
<dbReference type="PRINTS" id="PR00252">
    <property type="entry name" value="NRIONCHANNEL"/>
</dbReference>
<evidence type="ECO:0000256" key="9">
    <source>
        <dbReference type="ARBA" id="ARBA00023303"/>
    </source>
</evidence>
<keyword evidence="8" id="KW-1071">Ligand-gated ion channel</keyword>
<dbReference type="Pfam" id="PF02931">
    <property type="entry name" value="Neur_chan_LBD"/>
    <property type="match status" value="1"/>
</dbReference>
<evidence type="ECO:0000256" key="12">
    <source>
        <dbReference type="SAM" id="SignalP"/>
    </source>
</evidence>
<evidence type="ECO:0000256" key="6">
    <source>
        <dbReference type="ARBA" id="ARBA00023136"/>
    </source>
</evidence>
<feature type="signal peptide" evidence="12">
    <location>
        <begin position="1"/>
        <end position="21"/>
    </location>
</feature>
<evidence type="ECO:0000259" key="13">
    <source>
        <dbReference type="Pfam" id="PF02931"/>
    </source>
</evidence>
<dbReference type="GeneTree" id="ENSGT00940000158708"/>
<protein>
    <submittedName>
        <fullName evidence="14">Cholinergic receptor nicotinic beta 4 subunit</fullName>
    </submittedName>
</protein>
<keyword evidence="15" id="KW-1185">Reference proteome</keyword>
<dbReference type="PRINTS" id="PR00254">
    <property type="entry name" value="NICOTINICR"/>
</dbReference>
<dbReference type="GO" id="GO:0022848">
    <property type="term" value="F:acetylcholine-gated monoatomic cation-selective channel activity"/>
    <property type="evidence" value="ECO:0007669"/>
    <property type="project" value="InterPro"/>
</dbReference>
<keyword evidence="9" id="KW-0407">Ion channel</keyword>
<dbReference type="SUPFAM" id="SSF63712">
    <property type="entry name" value="Nicotinic receptor ligand binding domain-like"/>
    <property type="match status" value="1"/>
</dbReference>
<evidence type="ECO:0000256" key="10">
    <source>
        <dbReference type="ARBA" id="ARBA00034099"/>
    </source>
</evidence>
<sequence>MRRAPSLVLFLLFALCGRGDCRVANAEEKLIDDLLNKTRYNYLIRPASSSSQLISIKLQLSLAQLISVNEREQIMTTNVWLKQEWTDYRLTWNSSRYEGVNILRIPAKRLWLPDIVLYNKSLRTGSTWLWWWTGYSCGCSCLCVSWALWGSSYRPSSRPIQLLKGPRLPSVTEGLLYCGVRGCEWPGGQFAASFWVVADEALNKYVTIGHQPHQTSHSCGRGKDGGLDCPLR</sequence>
<proteinExistence type="predicted"/>
<organism evidence="14 15">
    <name type="scientific">Callithrix jacchus</name>
    <name type="common">White-tufted-ear marmoset</name>
    <name type="synonym">Simia Jacchus</name>
    <dbReference type="NCBI Taxonomy" id="9483"/>
    <lineage>
        <taxon>Eukaryota</taxon>
        <taxon>Metazoa</taxon>
        <taxon>Chordata</taxon>
        <taxon>Craniata</taxon>
        <taxon>Vertebrata</taxon>
        <taxon>Euteleostomi</taxon>
        <taxon>Mammalia</taxon>
        <taxon>Eutheria</taxon>
        <taxon>Euarchontoglires</taxon>
        <taxon>Primates</taxon>
        <taxon>Haplorrhini</taxon>
        <taxon>Platyrrhini</taxon>
        <taxon>Cebidae</taxon>
        <taxon>Callitrichinae</taxon>
        <taxon>Callithrix</taxon>
        <taxon>Callithrix</taxon>
    </lineage>
</organism>
<evidence type="ECO:0000256" key="5">
    <source>
        <dbReference type="ARBA" id="ARBA00023065"/>
    </source>
</evidence>
<keyword evidence="12" id="KW-0732">Signal</keyword>
<comment type="subcellular location">
    <subcellularLocation>
        <location evidence="10">Synaptic cell membrane</location>
        <topology evidence="10">Multi-pass membrane protein</topology>
    </subcellularLocation>
</comment>
<evidence type="ECO:0000256" key="4">
    <source>
        <dbReference type="ARBA" id="ARBA00023018"/>
    </source>
</evidence>
<feature type="domain" description="Neurotransmitter-gated ion-channel ligand-binding" evidence="13">
    <location>
        <begin position="27"/>
        <end position="121"/>
    </location>
</feature>
<feature type="compositionally biased region" description="Basic and acidic residues" evidence="11">
    <location>
        <begin position="221"/>
        <end position="232"/>
    </location>
</feature>
<keyword evidence="6" id="KW-0472">Membrane</keyword>
<evidence type="ECO:0000256" key="2">
    <source>
        <dbReference type="ARBA" id="ARBA00022475"/>
    </source>
</evidence>
<reference evidence="14" key="2">
    <citation type="submission" date="2025-08" db="UniProtKB">
        <authorList>
            <consortium name="Ensembl"/>
        </authorList>
    </citation>
    <scope>IDENTIFICATION</scope>
</reference>
<dbReference type="InterPro" id="IPR002394">
    <property type="entry name" value="Nicotinic_acetylcholine_rcpt"/>
</dbReference>
<evidence type="ECO:0000256" key="8">
    <source>
        <dbReference type="ARBA" id="ARBA00023286"/>
    </source>
</evidence>
<feature type="region of interest" description="Disordered" evidence="11">
    <location>
        <begin position="213"/>
        <end position="232"/>
    </location>
</feature>
<gene>
    <name evidence="14" type="primary">CHRNB4</name>
</gene>
<dbReference type="GO" id="GO:0004888">
    <property type="term" value="F:transmembrane signaling receptor activity"/>
    <property type="evidence" value="ECO:0007669"/>
    <property type="project" value="InterPro"/>
</dbReference>
<name>A0A8I3W194_CALJA</name>
<reference evidence="14 15" key="1">
    <citation type="submission" date="2009-03" db="EMBL/GenBank/DDBJ databases">
        <authorList>
            <person name="Warren W."/>
            <person name="Ye L."/>
            <person name="Minx P."/>
            <person name="Worley K."/>
            <person name="Gibbs R."/>
            <person name="Wilson R.K."/>
        </authorList>
    </citation>
    <scope>NUCLEOTIDE SEQUENCE [LARGE SCALE GENOMIC DNA]</scope>
</reference>
<dbReference type="Gene3D" id="2.70.170.10">
    <property type="entry name" value="Neurotransmitter-gated ion-channel ligand-binding domain"/>
    <property type="match status" value="1"/>
</dbReference>
<evidence type="ECO:0000313" key="15">
    <source>
        <dbReference type="Proteomes" id="UP000008225"/>
    </source>
</evidence>
<evidence type="ECO:0000256" key="11">
    <source>
        <dbReference type="SAM" id="MobiDB-lite"/>
    </source>
</evidence>
<dbReference type="InterPro" id="IPR006201">
    <property type="entry name" value="Neur_channel"/>
</dbReference>
<feature type="chain" id="PRO_5035248574" evidence="12">
    <location>
        <begin position="22"/>
        <end position="232"/>
    </location>
</feature>
<keyword evidence="3" id="KW-0812">Transmembrane</keyword>
<keyword evidence="2" id="KW-1003">Cell membrane</keyword>
<reference evidence="14" key="3">
    <citation type="submission" date="2025-09" db="UniProtKB">
        <authorList>
            <consortium name="Ensembl"/>
        </authorList>
    </citation>
    <scope>IDENTIFICATION</scope>
</reference>
<dbReference type="InterPro" id="IPR006202">
    <property type="entry name" value="Neur_chan_lig-bd"/>
</dbReference>
<keyword evidence="7" id="KW-0675">Receptor</keyword>
<dbReference type="AlphaFoldDB" id="A0A8I3W194"/>
<evidence type="ECO:0000256" key="3">
    <source>
        <dbReference type="ARBA" id="ARBA00022692"/>
    </source>
</evidence>